<comment type="similarity">
    <text evidence="2">Belongs to the class-III pyridine nucleotide-disulfide oxidoreductase family.</text>
</comment>
<sequence length="454" mass="47481">MARRLLVIGGDAAGMSAASTAKRALGDALEVVVLERQPWTSYSACGIPYWVAGDVSALEDLIARTPEQHRANGIDVRTGATATEIDLDAGKVVARTADGTESFAYDDLLIATGAEPVRPDVPGADAAGIYGVQTLADGRRVLDALAGRPRHVVIVGAGYIGVEMAEACVRRGLQTVLVGKHPTPMPTIDPELGQLIATGMRADDIDVRVPVTVTGFEADLDGHVQAVVTDHGTIETDLVILGAGVRARTELAAGAGLPTGIKGALPVDSRGRLDAERHVWAAGDCVESRHRVSGQQVYVPLGTHANKQGLTVGRNLAGDDMEFPGVLGTAMTKVVTLEIARTGLGEQEASDAGFTSVAVTIDATTSAGYMPNARSMTVKLVADRTSRQVLGAQIVGREGAALRIDTCALALWNEMTVDDLMMTDLGYAPPFASVWDPVQQAARAAVSELGRPLR</sequence>
<gene>
    <name evidence="10" type="ORF">FHE65_10920</name>
    <name evidence="9" type="ORF">FHE65_11665</name>
</gene>
<evidence type="ECO:0000313" key="9">
    <source>
        <dbReference type="EMBL" id="TNC46829.1"/>
    </source>
</evidence>
<reference evidence="10 11" key="1">
    <citation type="submission" date="2019-05" db="EMBL/GenBank/DDBJ databases">
        <title>Mumia sp. nov., isolated from the intestinal contents of plateau pika (Ochotona curzoniae) in the Qinghai-Tibet plateau of China.</title>
        <authorList>
            <person name="Tian Z."/>
        </authorList>
    </citation>
    <scope>NUCLEOTIDE SEQUENCE [LARGE SCALE GENOMIC DNA]</scope>
    <source>
        <strain evidence="11">527</strain>
        <strain evidence="10">Z527</strain>
    </source>
</reference>
<dbReference type="EMBL" id="VDFR01000048">
    <property type="protein sequence ID" value="TNC47123.1"/>
    <property type="molecule type" value="Genomic_DNA"/>
</dbReference>
<dbReference type="InterPro" id="IPR004099">
    <property type="entry name" value="Pyr_nucl-diS_OxRdtase_dimer"/>
</dbReference>
<protein>
    <submittedName>
        <fullName evidence="10">Flavoprotein oxidoreductase</fullName>
    </submittedName>
</protein>
<dbReference type="PANTHER" id="PTHR43429:SF1">
    <property type="entry name" value="NAD(P)H SULFUR OXIDOREDUCTASE (COA-DEPENDENT)"/>
    <property type="match status" value="1"/>
</dbReference>
<evidence type="ECO:0000256" key="6">
    <source>
        <dbReference type="ARBA" id="ARBA00023284"/>
    </source>
</evidence>
<evidence type="ECO:0000313" key="11">
    <source>
        <dbReference type="Proteomes" id="UP000306740"/>
    </source>
</evidence>
<proteinExistence type="inferred from homology"/>
<dbReference type="Proteomes" id="UP000306740">
    <property type="component" value="Unassembled WGS sequence"/>
</dbReference>
<feature type="domain" description="FAD/NAD(P)-binding" evidence="8">
    <location>
        <begin position="4"/>
        <end position="299"/>
    </location>
</feature>
<evidence type="ECO:0000259" key="7">
    <source>
        <dbReference type="Pfam" id="PF02852"/>
    </source>
</evidence>
<keyword evidence="4" id="KW-0274">FAD</keyword>
<feature type="domain" description="Pyridine nucleotide-disulphide oxidoreductase dimerisation" evidence="7">
    <location>
        <begin position="331"/>
        <end position="434"/>
    </location>
</feature>
<evidence type="ECO:0000313" key="10">
    <source>
        <dbReference type="EMBL" id="TNC47123.1"/>
    </source>
</evidence>
<comment type="cofactor">
    <cofactor evidence="1">
        <name>FAD</name>
        <dbReference type="ChEBI" id="CHEBI:57692"/>
    </cofactor>
</comment>
<dbReference type="InterPro" id="IPR023753">
    <property type="entry name" value="FAD/NAD-binding_dom"/>
</dbReference>
<keyword evidence="3" id="KW-0285">Flavoprotein</keyword>
<dbReference type="RefSeq" id="WP_139105830.1">
    <property type="nucleotide sequence ID" value="NZ_VDFR01000048.1"/>
</dbReference>
<dbReference type="SUPFAM" id="SSF51905">
    <property type="entry name" value="FAD/NAD(P)-binding domain"/>
    <property type="match status" value="2"/>
</dbReference>
<name>A0A5C4MMT1_9ACTN</name>
<dbReference type="InterPro" id="IPR050260">
    <property type="entry name" value="FAD-bd_OxRdtase"/>
</dbReference>
<dbReference type="OrthoDB" id="9802028at2"/>
<evidence type="ECO:0000256" key="5">
    <source>
        <dbReference type="ARBA" id="ARBA00023002"/>
    </source>
</evidence>
<comment type="caution">
    <text evidence="10">The sequence shown here is derived from an EMBL/GenBank/DDBJ whole genome shotgun (WGS) entry which is preliminary data.</text>
</comment>
<dbReference type="GO" id="GO:0016491">
    <property type="term" value="F:oxidoreductase activity"/>
    <property type="evidence" value="ECO:0007669"/>
    <property type="project" value="UniProtKB-KW"/>
</dbReference>
<evidence type="ECO:0000256" key="2">
    <source>
        <dbReference type="ARBA" id="ARBA00009130"/>
    </source>
</evidence>
<dbReference type="Pfam" id="PF07992">
    <property type="entry name" value="Pyr_redox_2"/>
    <property type="match status" value="1"/>
</dbReference>
<dbReference type="SUPFAM" id="SSF55424">
    <property type="entry name" value="FAD/NAD-linked reductases, dimerisation (C-terminal) domain"/>
    <property type="match status" value="1"/>
</dbReference>
<dbReference type="PRINTS" id="PR00411">
    <property type="entry name" value="PNDRDTASEI"/>
</dbReference>
<dbReference type="InterPro" id="IPR036188">
    <property type="entry name" value="FAD/NAD-bd_sf"/>
</dbReference>
<dbReference type="Pfam" id="PF02852">
    <property type="entry name" value="Pyr_redox_dim"/>
    <property type="match status" value="1"/>
</dbReference>
<evidence type="ECO:0000256" key="4">
    <source>
        <dbReference type="ARBA" id="ARBA00022827"/>
    </source>
</evidence>
<accession>A0A5C4MMT1</accession>
<keyword evidence="5" id="KW-0560">Oxidoreductase</keyword>
<evidence type="ECO:0000256" key="3">
    <source>
        <dbReference type="ARBA" id="ARBA00022630"/>
    </source>
</evidence>
<dbReference type="EMBL" id="VDFR01000051">
    <property type="protein sequence ID" value="TNC46829.1"/>
    <property type="molecule type" value="Genomic_DNA"/>
</dbReference>
<organism evidence="10 11">
    <name type="scientific">Mumia zhuanghuii</name>
    <dbReference type="NCBI Taxonomy" id="2585211"/>
    <lineage>
        <taxon>Bacteria</taxon>
        <taxon>Bacillati</taxon>
        <taxon>Actinomycetota</taxon>
        <taxon>Actinomycetes</taxon>
        <taxon>Propionibacteriales</taxon>
        <taxon>Nocardioidaceae</taxon>
        <taxon>Mumia</taxon>
    </lineage>
</organism>
<keyword evidence="6" id="KW-0676">Redox-active center</keyword>
<dbReference type="Gene3D" id="3.50.50.60">
    <property type="entry name" value="FAD/NAD(P)-binding domain"/>
    <property type="match status" value="2"/>
</dbReference>
<evidence type="ECO:0000256" key="1">
    <source>
        <dbReference type="ARBA" id="ARBA00001974"/>
    </source>
</evidence>
<dbReference type="InterPro" id="IPR016156">
    <property type="entry name" value="FAD/NAD-linked_Rdtase_dimer_sf"/>
</dbReference>
<dbReference type="AlphaFoldDB" id="A0A5C4MMT1"/>
<evidence type="ECO:0000259" key="8">
    <source>
        <dbReference type="Pfam" id="PF07992"/>
    </source>
</evidence>
<dbReference type="PRINTS" id="PR00368">
    <property type="entry name" value="FADPNR"/>
</dbReference>
<dbReference type="PANTHER" id="PTHR43429">
    <property type="entry name" value="PYRIDINE NUCLEOTIDE-DISULFIDE OXIDOREDUCTASE DOMAIN-CONTAINING"/>
    <property type="match status" value="1"/>
</dbReference>